<evidence type="ECO:0000313" key="3">
    <source>
        <dbReference type="Proteomes" id="UP000282926"/>
    </source>
</evidence>
<keyword evidence="1" id="KW-0812">Transmembrane</keyword>
<feature type="transmembrane region" description="Helical" evidence="1">
    <location>
        <begin position="33"/>
        <end position="54"/>
    </location>
</feature>
<accession>A0ABY0CS48</accession>
<keyword evidence="1" id="KW-1133">Transmembrane helix</keyword>
<dbReference type="RefSeq" id="WP_127780659.1">
    <property type="nucleotide sequence ID" value="NZ_SADD01000008.1"/>
</dbReference>
<keyword evidence="1" id="KW-0472">Membrane</keyword>
<proteinExistence type="predicted"/>
<evidence type="ECO:0000313" key="2">
    <source>
        <dbReference type="EMBL" id="RVU42933.1"/>
    </source>
</evidence>
<reference evidence="2 3" key="1">
    <citation type="submission" date="2019-01" db="EMBL/GenBank/DDBJ databases">
        <title>Lujinxingia litoralis gen. nov., sp. nov. and Lujinxingia sediminis gen. nov., sp. nov., new members in the order Bradymonadales, isolated from coastal sediment.</title>
        <authorList>
            <person name="Li C.-M."/>
        </authorList>
    </citation>
    <scope>NUCLEOTIDE SEQUENCE [LARGE SCALE GENOMIC DNA]</scope>
    <source>
        <strain evidence="2 3">SEH01</strain>
    </source>
</reference>
<dbReference type="EMBL" id="SADD01000008">
    <property type="protein sequence ID" value="RVU42933.1"/>
    <property type="molecule type" value="Genomic_DNA"/>
</dbReference>
<name>A0ABY0CS48_9DELT</name>
<feature type="transmembrane region" description="Helical" evidence="1">
    <location>
        <begin position="60"/>
        <end position="81"/>
    </location>
</feature>
<comment type="caution">
    <text evidence="2">The sequence shown here is derived from an EMBL/GenBank/DDBJ whole genome shotgun (WGS) entry which is preliminary data.</text>
</comment>
<dbReference type="Proteomes" id="UP000282926">
    <property type="component" value="Unassembled WGS sequence"/>
</dbReference>
<gene>
    <name evidence="2" type="ORF">EA187_13935</name>
</gene>
<protein>
    <submittedName>
        <fullName evidence="2">Uncharacterized protein</fullName>
    </submittedName>
</protein>
<evidence type="ECO:0000256" key="1">
    <source>
        <dbReference type="SAM" id="Phobius"/>
    </source>
</evidence>
<keyword evidence="3" id="KW-1185">Reference proteome</keyword>
<organism evidence="2 3">
    <name type="scientific">Lujinxingia sediminis</name>
    <dbReference type="NCBI Taxonomy" id="2480984"/>
    <lineage>
        <taxon>Bacteria</taxon>
        <taxon>Deltaproteobacteria</taxon>
        <taxon>Bradymonadales</taxon>
        <taxon>Lujinxingiaceae</taxon>
        <taxon>Lujinxingia</taxon>
    </lineage>
</organism>
<sequence>MTDLQVHDDGTGHGLAGLAEEHRAYVRTIDQRLATIYGLGGVPFFGVLVALPILAGLFGWWTSAVLWIPGITLALLVLYIGRKAIYERRDRMREQVDTYGDTNGVSMAGIAEYFQAEGEYSFFVALYKDTGAPALDAGDRARPGASL</sequence>